<dbReference type="AlphaFoldDB" id="A0AAE0YTN7"/>
<proteinExistence type="predicted"/>
<organism evidence="2 3">
    <name type="scientific">Elysia crispata</name>
    <name type="common">lettuce slug</name>
    <dbReference type="NCBI Taxonomy" id="231223"/>
    <lineage>
        <taxon>Eukaryota</taxon>
        <taxon>Metazoa</taxon>
        <taxon>Spiralia</taxon>
        <taxon>Lophotrochozoa</taxon>
        <taxon>Mollusca</taxon>
        <taxon>Gastropoda</taxon>
        <taxon>Heterobranchia</taxon>
        <taxon>Euthyneura</taxon>
        <taxon>Panpulmonata</taxon>
        <taxon>Sacoglossa</taxon>
        <taxon>Placobranchoidea</taxon>
        <taxon>Plakobranchidae</taxon>
        <taxon>Elysia</taxon>
    </lineage>
</organism>
<evidence type="ECO:0000256" key="1">
    <source>
        <dbReference type="SAM" id="SignalP"/>
    </source>
</evidence>
<evidence type="ECO:0000313" key="3">
    <source>
        <dbReference type="Proteomes" id="UP001283361"/>
    </source>
</evidence>
<keyword evidence="1" id="KW-0732">Signal</keyword>
<evidence type="ECO:0000313" key="2">
    <source>
        <dbReference type="EMBL" id="KAK3756847.1"/>
    </source>
</evidence>
<name>A0AAE0YTN7_9GAST</name>
<comment type="caution">
    <text evidence="2">The sequence shown here is derived from an EMBL/GenBank/DDBJ whole genome shotgun (WGS) entry which is preliminary data.</text>
</comment>
<protein>
    <submittedName>
        <fullName evidence="2">Uncharacterized protein</fullName>
    </submittedName>
</protein>
<dbReference type="EMBL" id="JAWDGP010005460">
    <property type="protein sequence ID" value="KAK3756847.1"/>
    <property type="molecule type" value="Genomic_DNA"/>
</dbReference>
<reference evidence="2" key="1">
    <citation type="journal article" date="2023" name="G3 (Bethesda)">
        <title>A reference genome for the long-term kleptoplast-retaining sea slug Elysia crispata morphotype clarki.</title>
        <authorList>
            <person name="Eastman K.E."/>
            <person name="Pendleton A.L."/>
            <person name="Shaikh M.A."/>
            <person name="Suttiyut T."/>
            <person name="Ogas R."/>
            <person name="Tomko P."/>
            <person name="Gavelis G."/>
            <person name="Widhalm J.R."/>
            <person name="Wisecaver J.H."/>
        </authorList>
    </citation>
    <scope>NUCLEOTIDE SEQUENCE</scope>
    <source>
        <strain evidence="2">ECLA1</strain>
    </source>
</reference>
<accession>A0AAE0YTN7</accession>
<keyword evidence="3" id="KW-1185">Reference proteome</keyword>
<feature type="chain" id="PRO_5042069275" evidence="1">
    <location>
        <begin position="25"/>
        <end position="556"/>
    </location>
</feature>
<sequence length="556" mass="62237">MSFNDFLGAVSFLLIALVVSESQGEVVPSRNSSTGLTAVRLVQRQLQQRSPTCPYGKYFDTVNNACLDVPLYCPNRLPRDSVLGCLCKQGQVFDGRLWTCVNSNQQLPLRSCPREQYYDSINRICYNLPTRCPLGASLDNLLGCRCPPSQTYDGRAGVCQTTQEEGTCPSGQFFDSINKRCYTLPYCPGGATFDATVGCRCPRGETFNSQTGLCQSTQPGSNNCLQGEFFDSINKRCSNIPRVCPPGSMSDAILGCRCPHGETFNGVTNLCQIDSRPKMCSDDYYFDIILQLCDSLPISCPRGSQSDYFYGCLCPKGQTYNGATRQCQTSTQQMPCPNGQYFDTLNKICYYIPRTCPRGSVYDFNVGCRCPQRQIYNGATELCDNQNLDCPAEQYFDTINNMCYNFPTFCPTGSLLDATLGCRCPEGQSFNGATEKCQNDNQIESNDNPRMCPEGYYFDTVLQFCYSNPRDCPQGSQRDNFFGCLCPKDQTFNGHRWQCQNSQQQQPCPRGQYFDTINRMCYYVPRSCPQGSVYNVRLGCLCPQSQMYNGAIERCV</sequence>
<gene>
    <name evidence="2" type="ORF">RRG08_048893</name>
</gene>
<dbReference type="Proteomes" id="UP001283361">
    <property type="component" value="Unassembled WGS sequence"/>
</dbReference>
<feature type="signal peptide" evidence="1">
    <location>
        <begin position="1"/>
        <end position="24"/>
    </location>
</feature>